<organism evidence="8 9">
    <name type="scientific">Pricia mediterranea</name>
    <dbReference type="NCBI Taxonomy" id="3076079"/>
    <lineage>
        <taxon>Bacteria</taxon>
        <taxon>Pseudomonadati</taxon>
        <taxon>Bacteroidota</taxon>
        <taxon>Flavobacteriia</taxon>
        <taxon>Flavobacteriales</taxon>
        <taxon>Flavobacteriaceae</taxon>
        <taxon>Pricia</taxon>
    </lineage>
</organism>
<dbReference type="RefSeq" id="WP_314014814.1">
    <property type="nucleotide sequence ID" value="NZ_JAVTTP010000001.1"/>
</dbReference>
<accession>A0ABU3L6L9</accession>
<dbReference type="Proteomes" id="UP001250656">
    <property type="component" value="Unassembled WGS sequence"/>
</dbReference>
<dbReference type="Pfam" id="PF05199">
    <property type="entry name" value="GMC_oxred_C"/>
    <property type="match status" value="1"/>
</dbReference>
<keyword evidence="9" id="KW-1185">Reference proteome</keyword>
<evidence type="ECO:0000256" key="4">
    <source>
        <dbReference type="ARBA" id="ARBA00022827"/>
    </source>
</evidence>
<comment type="caution">
    <text evidence="8">The sequence shown here is derived from an EMBL/GenBank/DDBJ whole genome shotgun (WGS) entry which is preliminary data.</text>
</comment>
<dbReference type="InterPro" id="IPR036188">
    <property type="entry name" value="FAD/NAD-bd_sf"/>
</dbReference>
<evidence type="ECO:0000259" key="6">
    <source>
        <dbReference type="Pfam" id="PF00732"/>
    </source>
</evidence>
<evidence type="ECO:0000313" key="8">
    <source>
        <dbReference type="EMBL" id="MDT7829097.1"/>
    </source>
</evidence>
<dbReference type="PANTHER" id="PTHR42784:SF1">
    <property type="entry name" value="PYRANOSE 2-OXIDASE"/>
    <property type="match status" value="1"/>
</dbReference>
<dbReference type="Pfam" id="PF00732">
    <property type="entry name" value="GMC_oxred_N"/>
    <property type="match status" value="1"/>
</dbReference>
<name>A0ABU3L6L9_9FLAO</name>
<evidence type="ECO:0000259" key="7">
    <source>
        <dbReference type="Pfam" id="PF05199"/>
    </source>
</evidence>
<dbReference type="SUPFAM" id="SSF51905">
    <property type="entry name" value="FAD/NAD(P)-binding domain"/>
    <property type="match status" value="1"/>
</dbReference>
<evidence type="ECO:0000256" key="3">
    <source>
        <dbReference type="ARBA" id="ARBA00022630"/>
    </source>
</evidence>
<evidence type="ECO:0000256" key="2">
    <source>
        <dbReference type="ARBA" id="ARBA00010790"/>
    </source>
</evidence>
<dbReference type="SUPFAM" id="SSF54373">
    <property type="entry name" value="FAD-linked reductases, C-terminal domain"/>
    <property type="match status" value="1"/>
</dbReference>
<keyword evidence="4" id="KW-0274">FAD</keyword>
<comment type="similarity">
    <text evidence="2">Belongs to the GMC oxidoreductase family.</text>
</comment>
<dbReference type="PANTHER" id="PTHR42784">
    <property type="entry name" value="PYRANOSE 2-OXIDASE"/>
    <property type="match status" value="1"/>
</dbReference>
<evidence type="ECO:0000256" key="1">
    <source>
        <dbReference type="ARBA" id="ARBA00001974"/>
    </source>
</evidence>
<reference evidence="8 9" key="1">
    <citation type="submission" date="2023-09" db="EMBL/GenBank/DDBJ databases">
        <title>Novel taxa isolated from Blanes Bay.</title>
        <authorList>
            <person name="Rey-Velasco X."/>
            <person name="Lucena T."/>
        </authorList>
    </citation>
    <scope>NUCLEOTIDE SEQUENCE [LARGE SCALE GENOMIC DNA]</scope>
    <source>
        <strain evidence="8 9">S334</strain>
    </source>
</reference>
<dbReference type="Gene3D" id="3.50.50.60">
    <property type="entry name" value="FAD/NAD(P)-binding domain"/>
    <property type="match status" value="2"/>
</dbReference>
<dbReference type="InterPro" id="IPR000172">
    <property type="entry name" value="GMC_OxRdtase_N"/>
</dbReference>
<evidence type="ECO:0000313" key="9">
    <source>
        <dbReference type="Proteomes" id="UP001250656"/>
    </source>
</evidence>
<evidence type="ECO:0000256" key="5">
    <source>
        <dbReference type="ARBA" id="ARBA00023002"/>
    </source>
</evidence>
<feature type="domain" description="Glucose-methanol-choline oxidoreductase N-terminal" evidence="6">
    <location>
        <begin position="107"/>
        <end position="343"/>
    </location>
</feature>
<feature type="domain" description="Glucose-methanol-choline oxidoreductase C-terminal" evidence="7">
    <location>
        <begin position="436"/>
        <end position="555"/>
    </location>
</feature>
<protein>
    <submittedName>
        <fullName evidence="8">GMC family oxidoreductase</fullName>
    </submittedName>
</protein>
<comment type="cofactor">
    <cofactor evidence="1">
        <name>FAD</name>
        <dbReference type="ChEBI" id="CHEBI:57692"/>
    </cofactor>
</comment>
<proteinExistence type="inferred from homology"/>
<dbReference type="EMBL" id="JAVTTP010000001">
    <property type="protein sequence ID" value="MDT7829097.1"/>
    <property type="molecule type" value="Genomic_DNA"/>
</dbReference>
<sequence length="572" mass="64794">MDKFYYNQQQESYDAIVVGTGISGGWAAKELCENGLKTLVLERGRMVKHIEDYETANMDDWDFPLRGELPLEEQKKQLKQARTGYTTKAPSHMWFVNDLVHPYNEIKRFDWMRGYHVGGRSLQWGRHSYRWSDFDFAANQKDGISIDWPVRYRDIAPWYDKVEAYIGVTGEPLGLEQLPDGIFEPMMPLNCLEDHFREKVAENFDGRVVTAGRVAHINSDKKFEGDRRQRCQYRNRCIRGCPFGAYFSSNSSTLPAAEATGNMTLRPDSIVHEIIYDPDTKKATGVKVIDRVTKETHEFKAKVIFLCASAIASTAILMQSKSDRFPDGMGNDSDQLGRNIMDHHLGVGASGKFDGFEDKYYKGRKPNGIYLPRFRNLGGDSNRTDYIRGFGYQGGASRGNWEDSVAELSYGKELKETILKPGGWRFGMTGFGEMLPYEENRMTLDYEKLDGWGLPTVTFDAEFKENEWTMRKDMKDSAVEMLEKAGLKDVQPYDNPGAPGLGIHEMGTARMGRSRRTSVLNAYNQVHDVPNVYVTDGAFMTSASCVNPSLTYMAFTARAANHAAEQLKKGTI</sequence>
<gene>
    <name evidence="8" type="ORF">RQM65_10515</name>
</gene>
<keyword evidence="3" id="KW-0285">Flavoprotein</keyword>
<dbReference type="InterPro" id="IPR051473">
    <property type="entry name" value="P2Ox-like"/>
</dbReference>
<keyword evidence="5" id="KW-0560">Oxidoreductase</keyword>
<dbReference type="InterPro" id="IPR007867">
    <property type="entry name" value="GMC_OxRtase_C"/>
</dbReference>